<accession>A0A6A6C5S2</accession>
<keyword evidence="3" id="KW-1185">Reference proteome</keyword>
<feature type="compositionally biased region" description="Polar residues" evidence="1">
    <location>
        <begin position="60"/>
        <end position="91"/>
    </location>
</feature>
<feature type="region of interest" description="Disordered" evidence="1">
    <location>
        <begin position="200"/>
        <end position="220"/>
    </location>
</feature>
<dbReference type="AlphaFoldDB" id="A0A6A6C5S2"/>
<feature type="region of interest" description="Disordered" evidence="1">
    <location>
        <begin position="1"/>
        <end position="126"/>
    </location>
</feature>
<organism evidence="2 3">
    <name type="scientific">Zasmidium cellare ATCC 36951</name>
    <dbReference type="NCBI Taxonomy" id="1080233"/>
    <lineage>
        <taxon>Eukaryota</taxon>
        <taxon>Fungi</taxon>
        <taxon>Dikarya</taxon>
        <taxon>Ascomycota</taxon>
        <taxon>Pezizomycotina</taxon>
        <taxon>Dothideomycetes</taxon>
        <taxon>Dothideomycetidae</taxon>
        <taxon>Mycosphaerellales</taxon>
        <taxon>Mycosphaerellaceae</taxon>
        <taxon>Zasmidium</taxon>
    </lineage>
</organism>
<protein>
    <submittedName>
        <fullName evidence="2">Uncharacterized protein</fullName>
    </submittedName>
</protein>
<name>A0A6A6C5S2_ZASCE</name>
<feature type="compositionally biased region" description="Gly residues" evidence="1">
    <location>
        <begin position="245"/>
        <end position="254"/>
    </location>
</feature>
<gene>
    <name evidence="2" type="ORF">M409DRAFT_28002</name>
</gene>
<dbReference type="EMBL" id="ML993618">
    <property type="protein sequence ID" value="KAF2161608.1"/>
    <property type="molecule type" value="Genomic_DNA"/>
</dbReference>
<dbReference type="RefSeq" id="XP_033662497.1">
    <property type="nucleotide sequence ID" value="XM_033808829.1"/>
</dbReference>
<proteinExistence type="predicted"/>
<sequence>MLAFPPSSSPHAFLPTIPSPLSPRSANIHGPTRHALAKTMTSQEGQQQETTKQEQEGEGNTNSLFKFDNINSPLCSNPNTTNTKHSPTTPFSHRPIKRAPTPQQNALKTQRRNAFLRKVRDERDQARYESRGEDFMRLEFVRRRREYEEELKRDAPTPSAEEEDAELPGWGDMDVAPEVEVEEFVKGEEEEMRALLENFPDEMMGMEEGDGDGTEGNLWSDDAEYDDLFREVLRSEEEEMLSAAGGHGGQGGGGEEMDMS</sequence>
<feature type="region of interest" description="Disordered" evidence="1">
    <location>
        <begin position="147"/>
        <end position="175"/>
    </location>
</feature>
<evidence type="ECO:0000313" key="3">
    <source>
        <dbReference type="Proteomes" id="UP000799537"/>
    </source>
</evidence>
<reference evidence="2" key="1">
    <citation type="journal article" date="2020" name="Stud. Mycol.">
        <title>101 Dothideomycetes genomes: a test case for predicting lifestyles and emergence of pathogens.</title>
        <authorList>
            <person name="Haridas S."/>
            <person name="Albert R."/>
            <person name="Binder M."/>
            <person name="Bloem J."/>
            <person name="Labutti K."/>
            <person name="Salamov A."/>
            <person name="Andreopoulos B."/>
            <person name="Baker S."/>
            <person name="Barry K."/>
            <person name="Bills G."/>
            <person name="Bluhm B."/>
            <person name="Cannon C."/>
            <person name="Castanera R."/>
            <person name="Culley D."/>
            <person name="Daum C."/>
            <person name="Ezra D."/>
            <person name="Gonzalez J."/>
            <person name="Henrissat B."/>
            <person name="Kuo A."/>
            <person name="Liang C."/>
            <person name="Lipzen A."/>
            <person name="Lutzoni F."/>
            <person name="Magnuson J."/>
            <person name="Mondo S."/>
            <person name="Nolan M."/>
            <person name="Ohm R."/>
            <person name="Pangilinan J."/>
            <person name="Park H.-J."/>
            <person name="Ramirez L."/>
            <person name="Alfaro M."/>
            <person name="Sun H."/>
            <person name="Tritt A."/>
            <person name="Yoshinaga Y."/>
            <person name="Zwiers L.-H."/>
            <person name="Turgeon B."/>
            <person name="Goodwin S."/>
            <person name="Spatafora J."/>
            <person name="Crous P."/>
            <person name="Grigoriev I."/>
        </authorList>
    </citation>
    <scope>NUCLEOTIDE SEQUENCE</scope>
    <source>
        <strain evidence="2">ATCC 36951</strain>
    </source>
</reference>
<evidence type="ECO:0000256" key="1">
    <source>
        <dbReference type="SAM" id="MobiDB-lite"/>
    </source>
</evidence>
<feature type="region of interest" description="Disordered" evidence="1">
    <location>
        <begin position="237"/>
        <end position="260"/>
    </location>
</feature>
<dbReference type="Proteomes" id="UP000799537">
    <property type="component" value="Unassembled WGS sequence"/>
</dbReference>
<dbReference type="GeneID" id="54562101"/>
<dbReference type="OrthoDB" id="5279705at2759"/>
<feature type="compositionally biased region" description="Acidic residues" evidence="1">
    <location>
        <begin position="204"/>
        <end position="213"/>
    </location>
</feature>
<evidence type="ECO:0000313" key="2">
    <source>
        <dbReference type="EMBL" id="KAF2161608.1"/>
    </source>
</evidence>